<dbReference type="OrthoDB" id="9936937at2759"/>
<dbReference type="EMBL" id="MZNU01000384">
    <property type="protein sequence ID" value="OWO98642.1"/>
    <property type="molecule type" value="Genomic_DNA"/>
</dbReference>
<dbReference type="PANTHER" id="PTHR36855">
    <property type="entry name" value="CHROMOSOME 10, WHOLE GENOME SHOTGUN SEQUENCE"/>
    <property type="match status" value="1"/>
</dbReference>
<name>A0A218YUD3_9HELO</name>
<dbReference type="InterPro" id="IPR040554">
    <property type="entry name" value="KPWE_PEX14_dom"/>
</dbReference>
<dbReference type="STRING" id="503106.A0A218YUD3"/>
<gene>
    <name evidence="4" type="ORF">B2J93_5799</name>
</gene>
<feature type="compositionally biased region" description="Low complexity" evidence="1">
    <location>
        <begin position="134"/>
        <end position="143"/>
    </location>
</feature>
<evidence type="ECO:0000259" key="3">
    <source>
        <dbReference type="Pfam" id="PF25871"/>
    </source>
</evidence>
<proteinExistence type="predicted"/>
<evidence type="ECO:0000313" key="4">
    <source>
        <dbReference type="EMBL" id="OWO98642.1"/>
    </source>
</evidence>
<organism evidence="4 5">
    <name type="scientific">Diplocarpon coronariae</name>
    <dbReference type="NCBI Taxonomy" id="2795749"/>
    <lineage>
        <taxon>Eukaryota</taxon>
        <taxon>Fungi</taxon>
        <taxon>Dikarya</taxon>
        <taxon>Ascomycota</taxon>
        <taxon>Pezizomycotina</taxon>
        <taxon>Leotiomycetes</taxon>
        <taxon>Helotiales</taxon>
        <taxon>Drepanopezizaceae</taxon>
        <taxon>Diplocarpon</taxon>
    </lineage>
</organism>
<feature type="region of interest" description="Disordered" evidence="1">
    <location>
        <begin position="183"/>
        <end position="225"/>
    </location>
</feature>
<dbReference type="AlphaFoldDB" id="A0A218YUD3"/>
<comment type="caution">
    <text evidence="4">The sequence shown here is derived from an EMBL/GenBank/DDBJ whole genome shotgun (WGS) entry which is preliminary data.</text>
</comment>
<dbReference type="Proteomes" id="UP000242519">
    <property type="component" value="Unassembled WGS sequence"/>
</dbReference>
<evidence type="ECO:0000313" key="5">
    <source>
        <dbReference type="Proteomes" id="UP000242519"/>
    </source>
</evidence>
<feature type="domain" description="PEX14-like helix-turn-helix" evidence="3">
    <location>
        <begin position="13"/>
        <end position="76"/>
    </location>
</feature>
<feature type="domain" description="Peroxisomal membrane protein PEX14-like KPWE" evidence="2">
    <location>
        <begin position="146"/>
        <end position="194"/>
    </location>
</feature>
<evidence type="ECO:0000256" key="1">
    <source>
        <dbReference type="SAM" id="MobiDB-lite"/>
    </source>
</evidence>
<sequence>MATESTTAGDSQSIYEQLENYSWDSDREFQGGLSAILGPNPSPSQLQDLTLRARCFYLSRKKGIPIDFDEYKAYLSLKEPAALKPPASASTSTSILTTTQRLQEEAATNPHSSSSISKMAVTSTPTDPSQCSSAATAAGPQDAGAPYPASFAEIVALIQSGAEIPGIRHIPLKVIGYENSKPSVLPKRRKPWEKDVPEEIIQGRGPRTFGDERDVLTEQEYPEGV</sequence>
<accession>A0A218YUD3</accession>
<feature type="compositionally biased region" description="Polar residues" evidence="1">
    <location>
        <begin position="109"/>
        <end position="133"/>
    </location>
</feature>
<keyword evidence="5" id="KW-1185">Reference proteome</keyword>
<dbReference type="Pfam" id="PF25871">
    <property type="entry name" value="HTH_76"/>
    <property type="match status" value="1"/>
</dbReference>
<dbReference type="InterPro" id="IPR058841">
    <property type="entry name" value="HTH_76"/>
</dbReference>
<evidence type="ECO:0000259" key="2">
    <source>
        <dbReference type="Pfam" id="PF17733"/>
    </source>
</evidence>
<reference evidence="4 5" key="1">
    <citation type="submission" date="2017-04" db="EMBL/GenBank/DDBJ databases">
        <title>Draft genome sequence of Marssonina coronaria NL1: causal agent of apple blotch.</title>
        <authorList>
            <person name="Cheng Q."/>
        </authorList>
    </citation>
    <scope>NUCLEOTIDE SEQUENCE [LARGE SCALE GENOMIC DNA]</scope>
    <source>
        <strain evidence="4 5">NL1</strain>
    </source>
</reference>
<feature type="region of interest" description="Disordered" evidence="1">
    <location>
        <begin position="101"/>
        <end position="143"/>
    </location>
</feature>
<dbReference type="InParanoid" id="A0A218YUD3"/>
<dbReference type="Pfam" id="PF17733">
    <property type="entry name" value="KPWE_dom"/>
    <property type="match status" value="1"/>
</dbReference>
<dbReference type="PANTHER" id="PTHR36855:SF1">
    <property type="entry name" value="PEROXISOME MEMBRANE ANCHOR PROTEIN PEX14P N-TERMINAL DOMAIN-CONTAINING PROTEIN"/>
    <property type="match status" value="1"/>
</dbReference>
<protein>
    <submittedName>
        <fullName evidence="4">Uncharacterized protein</fullName>
    </submittedName>
</protein>